<protein>
    <submittedName>
        <fullName evidence="2">Uncharacterized protein</fullName>
    </submittedName>
</protein>
<feature type="coiled-coil region" evidence="1">
    <location>
        <begin position="52"/>
        <end position="86"/>
    </location>
</feature>
<keyword evidence="1" id="KW-0175">Coiled coil</keyword>
<accession>A0A6C0C216</accession>
<organism evidence="2">
    <name type="scientific">viral metagenome</name>
    <dbReference type="NCBI Taxonomy" id="1070528"/>
    <lineage>
        <taxon>unclassified sequences</taxon>
        <taxon>metagenomes</taxon>
        <taxon>organismal metagenomes</taxon>
    </lineage>
</organism>
<name>A0A6C0C216_9ZZZZ</name>
<evidence type="ECO:0000256" key="1">
    <source>
        <dbReference type="SAM" id="Coils"/>
    </source>
</evidence>
<sequence>MGLSLCAAARQQEHETTKDVFGKMSMEKDISQNDVKACFGNNNCITYRKIESPNIRKKIRRQKRKLENLQEQLKEVRQAKRSRNKISYSR</sequence>
<dbReference type="EMBL" id="MN739322">
    <property type="protein sequence ID" value="QHS98735.1"/>
    <property type="molecule type" value="Genomic_DNA"/>
</dbReference>
<evidence type="ECO:0000313" key="2">
    <source>
        <dbReference type="EMBL" id="QHS98735.1"/>
    </source>
</evidence>
<proteinExistence type="predicted"/>
<dbReference type="AlphaFoldDB" id="A0A6C0C216"/>
<reference evidence="2" key="1">
    <citation type="journal article" date="2020" name="Nature">
        <title>Giant virus diversity and host interactions through global metagenomics.</title>
        <authorList>
            <person name="Schulz F."/>
            <person name="Roux S."/>
            <person name="Paez-Espino D."/>
            <person name="Jungbluth S."/>
            <person name="Walsh D.A."/>
            <person name="Denef V.J."/>
            <person name="McMahon K.D."/>
            <person name="Konstantinidis K.T."/>
            <person name="Eloe-Fadrosh E.A."/>
            <person name="Kyrpides N.C."/>
            <person name="Woyke T."/>
        </authorList>
    </citation>
    <scope>NUCLEOTIDE SEQUENCE</scope>
    <source>
        <strain evidence="2">GVMAG-M-3300020185-18</strain>
    </source>
</reference>